<accession>A0A0W0RDN3</accession>
<dbReference type="EMBL" id="LNXU01000049">
    <property type="protein sequence ID" value="KTC69190.1"/>
    <property type="molecule type" value="Genomic_DNA"/>
</dbReference>
<proteinExistence type="predicted"/>
<organism evidence="1 2">
    <name type="scientific">Legionella bozemanae</name>
    <name type="common">Fluoribacter bozemanae</name>
    <dbReference type="NCBI Taxonomy" id="447"/>
    <lineage>
        <taxon>Bacteria</taxon>
        <taxon>Pseudomonadati</taxon>
        <taxon>Pseudomonadota</taxon>
        <taxon>Gammaproteobacteria</taxon>
        <taxon>Legionellales</taxon>
        <taxon>Legionellaceae</taxon>
        <taxon>Legionella</taxon>
    </lineage>
</organism>
<keyword evidence="2" id="KW-1185">Reference proteome</keyword>
<evidence type="ECO:0000313" key="1">
    <source>
        <dbReference type="EMBL" id="KTC69190.1"/>
    </source>
</evidence>
<gene>
    <name evidence="1" type="ORF">Lboz_3332</name>
</gene>
<dbReference type="Proteomes" id="UP000054695">
    <property type="component" value="Unassembled WGS sequence"/>
</dbReference>
<name>A0A0W0RDN3_LEGBO</name>
<evidence type="ECO:0000313" key="2">
    <source>
        <dbReference type="Proteomes" id="UP000054695"/>
    </source>
</evidence>
<dbReference type="PATRIC" id="fig|447.4.peg.3559"/>
<sequence>MNYLVKITLLFNRVLAIFSPLIHQLITKLLLSKNNHINVGGILLIVETKMGVLRTLPLMRLNKFVFQIFVYLEASFLLKVYF</sequence>
<dbReference type="AlphaFoldDB" id="A0A0W0RDN3"/>
<protein>
    <submittedName>
        <fullName evidence="1">Uncharacterized protein</fullName>
    </submittedName>
</protein>
<reference evidence="1 2" key="1">
    <citation type="submission" date="2015-11" db="EMBL/GenBank/DDBJ databases">
        <title>Genomic analysis of 38 Legionella species identifies large and diverse effector repertoires.</title>
        <authorList>
            <person name="Burstein D."/>
            <person name="Amaro F."/>
            <person name="Zusman T."/>
            <person name="Lifshitz Z."/>
            <person name="Cohen O."/>
            <person name="Gilbert J.A."/>
            <person name="Pupko T."/>
            <person name="Shuman H.A."/>
            <person name="Segal G."/>
        </authorList>
    </citation>
    <scope>NUCLEOTIDE SEQUENCE [LARGE SCALE GENOMIC DNA]</scope>
    <source>
        <strain evidence="1 2">WIGA</strain>
    </source>
</reference>
<comment type="caution">
    <text evidence="1">The sequence shown here is derived from an EMBL/GenBank/DDBJ whole genome shotgun (WGS) entry which is preliminary data.</text>
</comment>